<evidence type="ECO:0000256" key="4">
    <source>
        <dbReference type="ARBA" id="ARBA00022801"/>
    </source>
</evidence>
<dbReference type="NCBIfam" id="NF003270">
    <property type="entry name" value="PRK04247.1"/>
    <property type="match status" value="1"/>
</dbReference>
<reference evidence="9" key="2">
    <citation type="submission" date="2020-09" db="EMBL/GenBank/DDBJ databases">
        <authorList>
            <person name="Sun Q."/>
            <person name="Ohkuma M."/>
        </authorList>
    </citation>
    <scope>NUCLEOTIDE SEQUENCE</scope>
    <source>
        <strain evidence="9">JCM 14371</strain>
    </source>
</reference>
<gene>
    <name evidence="6" type="primary">nucS</name>
    <name evidence="9" type="ORF">GCM10008939_08890</name>
</gene>
<comment type="function">
    <text evidence="6">Cleaves both 3' and 5' ssDNA extremities of branched DNA structures.</text>
</comment>
<evidence type="ECO:0000259" key="8">
    <source>
        <dbReference type="Pfam" id="PF21003"/>
    </source>
</evidence>
<dbReference type="EC" id="3.1.-.-" evidence="6"/>
<dbReference type="PANTHER" id="PTHR38814">
    <property type="entry name" value="ENDONUCLEASE NUCS"/>
    <property type="match status" value="1"/>
</dbReference>
<dbReference type="CDD" id="cd22341">
    <property type="entry name" value="NucS-like"/>
    <property type="match status" value="1"/>
</dbReference>
<keyword evidence="5 6" id="KW-0238">DNA-binding</keyword>
<feature type="domain" description="Endonuclease NucS N-terminal PH-like" evidence="8">
    <location>
        <begin position="33"/>
        <end position="107"/>
    </location>
</feature>
<organism evidence="9 10">
    <name type="scientific">Deinococcus aquiradiocola</name>
    <dbReference type="NCBI Taxonomy" id="393059"/>
    <lineage>
        <taxon>Bacteria</taxon>
        <taxon>Thermotogati</taxon>
        <taxon>Deinococcota</taxon>
        <taxon>Deinococci</taxon>
        <taxon>Deinococcales</taxon>
        <taxon>Deinococcaceae</taxon>
        <taxon>Deinococcus</taxon>
    </lineage>
</organism>
<evidence type="ECO:0000256" key="6">
    <source>
        <dbReference type="HAMAP-Rule" id="MF_00722"/>
    </source>
</evidence>
<dbReference type="GO" id="GO:0000014">
    <property type="term" value="F:single-stranded DNA endodeoxyribonuclease activity"/>
    <property type="evidence" value="ECO:0007669"/>
    <property type="project" value="UniProtKB-UniRule"/>
</dbReference>
<name>A0A917P8U8_9DEIO</name>
<dbReference type="InterPro" id="IPR002793">
    <property type="entry name" value="Endonuclease_NucS"/>
</dbReference>
<comment type="subcellular location">
    <subcellularLocation>
        <location evidence="6">Cytoplasm</location>
    </subcellularLocation>
</comment>
<dbReference type="InterPro" id="IPR011856">
    <property type="entry name" value="tRNA_endonuc-like_dom_sf"/>
</dbReference>
<dbReference type="Pfam" id="PF21003">
    <property type="entry name" value="NucS_N"/>
    <property type="match status" value="1"/>
</dbReference>
<keyword evidence="1 6" id="KW-0963">Cytoplasm</keyword>
<comment type="caution">
    <text evidence="9">The sequence shown here is derived from an EMBL/GenBank/DDBJ whole genome shotgun (WGS) entry which is preliminary data.</text>
</comment>
<evidence type="ECO:0000259" key="7">
    <source>
        <dbReference type="Pfam" id="PF01939"/>
    </source>
</evidence>
<dbReference type="InterPro" id="IPR048301">
    <property type="entry name" value="NucS_C"/>
</dbReference>
<dbReference type="Proteomes" id="UP000635726">
    <property type="component" value="Unassembled WGS sequence"/>
</dbReference>
<dbReference type="Gene3D" id="2.70.180.20">
    <property type="match status" value="1"/>
</dbReference>
<dbReference type="PANTHER" id="PTHR38814:SF1">
    <property type="entry name" value="ENDONUCLEASE NUCS"/>
    <property type="match status" value="1"/>
</dbReference>
<feature type="domain" description="Endonuclease NucS C-terminal" evidence="7">
    <location>
        <begin position="131"/>
        <end position="236"/>
    </location>
</feature>
<proteinExistence type="inferred from homology"/>
<dbReference type="Pfam" id="PF01939">
    <property type="entry name" value="NucS_C"/>
    <property type="match status" value="1"/>
</dbReference>
<dbReference type="RefSeq" id="WP_188961070.1">
    <property type="nucleotide sequence ID" value="NZ_BMOE01000002.1"/>
</dbReference>
<dbReference type="GO" id="GO:0005737">
    <property type="term" value="C:cytoplasm"/>
    <property type="evidence" value="ECO:0007669"/>
    <property type="project" value="UniProtKB-SubCell"/>
</dbReference>
<accession>A0A917P8U8</accession>
<dbReference type="Gene3D" id="3.40.1350.10">
    <property type="match status" value="1"/>
</dbReference>
<dbReference type="AlphaFoldDB" id="A0A917P8U8"/>
<evidence type="ECO:0000256" key="3">
    <source>
        <dbReference type="ARBA" id="ARBA00022759"/>
    </source>
</evidence>
<evidence type="ECO:0000256" key="2">
    <source>
        <dbReference type="ARBA" id="ARBA00022722"/>
    </source>
</evidence>
<keyword evidence="3 6" id="KW-0255">Endonuclease</keyword>
<evidence type="ECO:0000313" key="9">
    <source>
        <dbReference type="EMBL" id="GGJ66930.1"/>
    </source>
</evidence>
<dbReference type="HAMAP" id="MF_00722">
    <property type="entry name" value="NucS"/>
    <property type="match status" value="1"/>
</dbReference>
<sequence length="253" mass="27054">MLLDQLLNPDPAALAAFLNLHLQGRTGLLQVACEAEITYHGRAMSLAQAGEYLLLVKPDGSVQVHGPRGVKPVNWQPGTDSLHAAVEDGVCVLTARRSRPDEVLRVLFVAPGVAQALGVRAEGEFLLDGTEAQLQEVLARAPHLIEEGLTVLDRELLVGVGGIDLYARDAAGRYVIVELKRGRAGQEAVHQLGRYVDAVRTQLGGQVAVRGILAAPAVTAPARTRLHGAGLEFVEVRHLHLPQDEPLQAALFA</sequence>
<evidence type="ECO:0000256" key="1">
    <source>
        <dbReference type="ARBA" id="ARBA00022490"/>
    </source>
</evidence>
<keyword evidence="10" id="KW-1185">Reference proteome</keyword>
<dbReference type="GO" id="GO:0003677">
    <property type="term" value="F:DNA binding"/>
    <property type="evidence" value="ECO:0007669"/>
    <property type="project" value="UniProtKB-KW"/>
</dbReference>
<comment type="similarity">
    <text evidence="6">Belongs to the NucS endonuclease family.</text>
</comment>
<keyword evidence="2 6" id="KW-0540">Nuclease</keyword>
<protein>
    <recommendedName>
        <fullName evidence="6">Endonuclease NucS</fullName>
        <ecNumber evidence="6">3.1.-.-</ecNumber>
    </recommendedName>
</protein>
<dbReference type="InterPro" id="IPR049173">
    <property type="entry name" value="NucS_N_sf"/>
</dbReference>
<keyword evidence="4 6" id="KW-0378">Hydrolase</keyword>
<evidence type="ECO:0000256" key="5">
    <source>
        <dbReference type="ARBA" id="ARBA00023125"/>
    </source>
</evidence>
<dbReference type="InterPro" id="IPR048302">
    <property type="entry name" value="NucS_N"/>
</dbReference>
<dbReference type="EMBL" id="BMOE01000002">
    <property type="protein sequence ID" value="GGJ66930.1"/>
    <property type="molecule type" value="Genomic_DNA"/>
</dbReference>
<evidence type="ECO:0000313" key="10">
    <source>
        <dbReference type="Proteomes" id="UP000635726"/>
    </source>
</evidence>
<reference evidence="9" key="1">
    <citation type="journal article" date="2014" name="Int. J. Syst. Evol. Microbiol.">
        <title>Complete genome sequence of Corynebacterium casei LMG S-19264T (=DSM 44701T), isolated from a smear-ripened cheese.</title>
        <authorList>
            <consortium name="US DOE Joint Genome Institute (JGI-PGF)"/>
            <person name="Walter F."/>
            <person name="Albersmeier A."/>
            <person name="Kalinowski J."/>
            <person name="Ruckert C."/>
        </authorList>
    </citation>
    <scope>NUCLEOTIDE SEQUENCE</scope>
    <source>
        <strain evidence="9">JCM 14371</strain>
    </source>
</reference>